<comment type="caution">
    <text evidence="1">The sequence shown here is derived from an EMBL/GenBank/DDBJ whole genome shotgun (WGS) entry which is preliminary data.</text>
</comment>
<dbReference type="Pfam" id="PF20060">
    <property type="entry name" value="DUF6459"/>
    <property type="match status" value="1"/>
</dbReference>
<gene>
    <name evidence="1" type="ORF">GCM10009675_41930</name>
</gene>
<name>A0ABN1VL96_9PSEU</name>
<accession>A0ABN1VL96</accession>
<organism evidence="1 2">
    <name type="scientific">Prauserella alba</name>
    <dbReference type="NCBI Taxonomy" id="176898"/>
    <lineage>
        <taxon>Bacteria</taxon>
        <taxon>Bacillati</taxon>
        <taxon>Actinomycetota</taxon>
        <taxon>Actinomycetes</taxon>
        <taxon>Pseudonocardiales</taxon>
        <taxon>Pseudonocardiaceae</taxon>
        <taxon>Prauserella</taxon>
    </lineage>
</organism>
<dbReference type="EMBL" id="BAAALM010000016">
    <property type="protein sequence ID" value="GAA1215391.1"/>
    <property type="molecule type" value="Genomic_DNA"/>
</dbReference>
<dbReference type="RefSeq" id="WP_253855878.1">
    <property type="nucleotide sequence ID" value="NZ_BAAALM010000016.1"/>
</dbReference>
<sequence length="203" mass="22848">MDIFFKYIKPGVFGIRAGVIHLYSIAGHEEFAGIAKNYPEGEMSMTTQADRPRIQALDDHECRDTRTAGRDGSRALPDVDITALLSGIPDQRTGSRPRRDLSKNQVERILGALLEVHSGLRPVAQLTPWLSPELSTRMRDETPRNRPRYQLHSTHLCRSADDSLEVAATTRAQARTVAVTARFERRARHWCCTQFAVLDPRTA</sequence>
<evidence type="ECO:0000313" key="2">
    <source>
        <dbReference type="Proteomes" id="UP001500467"/>
    </source>
</evidence>
<keyword evidence="2" id="KW-1185">Reference proteome</keyword>
<protein>
    <submittedName>
        <fullName evidence="1">Uncharacterized protein</fullName>
    </submittedName>
</protein>
<dbReference type="InterPro" id="IPR045596">
    <property type="entry name" value="DUF6459"/>
</dbReference>
<dbReference type="Proteomes" id="UP001500467">
    <property type="component" value="Unassembled WGS sequence"/>
</dbReference>
<reference evidence="1 2" key="1">
    <citation type="journal article" date="2019" name="Int. J. Syst. Evol. Microbiol.">
        <title>The Global Catalogue of Microorganisms (GCM) 10K type strain sequencing project: providing services to taxonomists for standard genome sequencing and annotation.</title>
        <authorList>
            <consortium name="The Broad Institute Genomics Platform"/>
            <consortium name="The Broad Institute Genome Sequencing Center for Infectious Disease"/>
            <person name="Wu L."/>
            <person name="Ma J."/>
        </authorList>
    </citation>
    <scope>NUCLEOTIDE SEQUENCE [LARGE SCALE GENOMIC DNA]</scope>
    <source>
        <strain evidence="1 2">JCM 13022</strain>
    </source>
</reference>
<evidence type="ECO:0000313" key="1">
    <source>
        <dbReference type="EMBL" id="GAA1215391.1"/>
    </source>
</evidence>
<proteinExistence type="predicted"/>